<evidence type="ECO:0000313" key="3">
    <source>
        <dbReference type="WBParaSite" id="nRc.2.0.1.t15894-RA"/>
    </source>
</evidence>
<evidence type="ECO:0000313" key="2">
    <source>
        <dbReference type="Proteomes" id="UP000887565"/>
    </source>
</evidence>
<reference evidence="3" key="1">
    <citation type="submission" date="2022-11" db="UniProtKB">
        <authorList>
            <consortium name="WormBaseParasite"/>
        </authorList>
    </citation>
    <scope>IDENTIFICATION</scope>
</reference>
<dbReference type="Proteomes" id="UP000887565">
    <property type="component" value="Unplaced"/>
</dbReference>
<name>A0A915IR63_ROMCU</name>
<evidence type="ECO:0000256" key="1">
    <source>
        <dbReference type="SAM" id="MobiDB-lite"/>
    </source>
</evidence>
<feature type="compositionally biased region" description="Basic and acidic residues" evidence="1">
    <location>
        <begin position="90"/>
        <end position="109"/>
    </location>
</feature>
<keyword evidence="2" id="KW-1185">Reference proteome</keyword>
<dbReference type="AlphaFoldDB" id="A0A915IR63"/>
<feature type="region of interest" description="Disordered" evidence="1">
    <location>
        <begin position="88"/>
        <end position="109"/>
    </location>
</feature>
<protein>
    <submittedName>
        <fullName evidence="3">Uncharacterized protein</fullName>
    </submittedName>
</protein>
<proteinExistence type="predicted"/>
<sequence length="109" mass="12914">MSTSHRNFAINRVPNIPRASKWTYGSKLKYEIIFTIQKDDAGMYEYHKNKNALRIEQNVVKNLKTFLQWIFALSYWFSYFESHRNCNRRSGAEKQGSDQKNKDVTGKKT</sequence>
<dbReference type="WBParaSite" id="nRc.2.0.1.t15894-RA">
    <property type="protein sequence ID" value="nRc.2.0.1.t15894-RA"/>
    <property type="gene ID" value="nRc.2.0.1.g15894"/>
</dbReference>
<organism evidence="2 3">
    <name type="scientific">Romanomermis culicivorax</name>
    <name type="common">Nematode worm</name>
    <dbReference type="NCBI Taxonomy" id="13658"/>
    <lineage>
        <taxon>Eukaryota</taxon>
        <taxon>Metazoa</taxon>
        <taxon>Ecdysozoa</taxon>
        <taxon>Nematoda</taxon>
        <taxon>Enoplea</taxon>
        <taxon>Dorylaimia</taxon>
        <taxon>Mermithida</taxon>
        <taxon>Mermithoidea</taxon>
        <taxon>Mermithidae</taxon>
        <taxon>Romanomermis</taxon>
    </lineage>
</organism>
<accession>A0A915IR63</accession>